<protein>
    <recommendedName>
        <fullName evidence="3">Sushi domain-containing protein</fullName>
    </recommendedName>
</protein>
<reference evidence="4 5" key="1">
    <citation type="submission" date="2018-04" db="EMBL/GenBank/DDBJ databases">
        <authorList>
            <person name="Zhang X."/>
            <person name="Yuan J."/>
            <person name="Li F."/>
            <person name="Xiang J."/>
        </authorList>
    </citation>
    <scope>NUCLEOTIDE SEQUENCE [LARGE SCALE GENOMIC DNA]</scope>
    <source>
        <tissue evidence="4">Muscle</tissue>
    </source>
</reference>
<gene>
    <name evidence="4" type="ORF">C7M84_015942</name>
</gene>
<proteinExistence type="predicted"/>
<evidence type="ECO:0000259" key="3">
    <source>
        <dbReference type="PROSITE" id="PS50923"/>
    </source>
</evidence>
<keyword evidence="1" id="KW-1015">Disulfide bond</keyword>
<dbReference type="EMBL" id="QCYY01002995">
    <property type="protein sequence ID" value="ROT66076.1"/>
    <property type="molecule type" value="Genomic_DNA"/>
</dbReference>
<dbReference type="Pfam" id="PF00084">
    <property type="entry name" value="Sushi"/>
    <property type="match status" value="1"/>
</dbReference>
<evidence type="ECO:0000256" key="1">
    <source>
        <dbReference type="ARBA" id="ARBA00023157"/>
    </source>
</evidence>
<dbReference type="Proteomes" id="UP000283509">
    <property type="component" value="Unassembled WGS sequence"/>
</dbReference>
<accession>A0A423SPC2</accession>
<reference evidence="4 5" key="2">
    <citation type="submission" date="2019-01" db="EMBL/GenBank/DDBJ databases">
        <title>The decoding of complex shrimp genome reveals the adaptation for benthos swimmer, frequently molting mechanism and breeding impact on genome.</title>
        <authorList>
            <person name="Sun Y."/>
            <person name="Gao Y."/>
            <person name="Yu Y."/>
        </authorList>
    </citation>
    <scope>NUCLEOTIDE SEQUENCE [LARGE SCALE GENOMIC DNA]</scope>
    <source>
        <tissue evidence="4">Muscle</tissue>
    </source>
</reference>
<evidence type="ECO:0000256" key="2">
    <source>
        <dbReference type="PROSITE-ProRule" id="PRU00302"/>
    </source>
</evidence>
<comment type="caution">
    <text evidence="4">The sequence shown here is derived from an EMBL/GenBank/DDBJ whole genome shotgun (WGS) entry which is preliminary data.</text>
</comment>
<dbReference type="AlphaFoldDB" id="A0A423SPC2"/>
<dbReference type="InterPro" id="IPR035976">
    <property type="entry name" value="Sushi/SCR/CCP_sf"/>
</dbReference>
<dbReference type="InterPro" id="IPR000436">
    <property type="entry name" value="Sushi_SCR_CCP_dom"/>
</dbReference>
<keyword evidence="2" id="KW-0768">Sushi</keyword>
<feature type="domain" description="Sushi" evidence="3">
    <location>
        <begin position="9"/>
        <end position="75"/>
    </location>
</feature>
<evidence type="ECO:0000313" key="4">
    <source>
        <dbReference type="EMBL" id="ROT66076.1"/>
    </source>
</evidence>
<dbReference type="SUPFAM" id="SSF57535">
    <property type="entry name" value="Complement control module/SCR domain"/>
    <property type="match status" value="1"/>
</dbReference>
<organism evidence="4 5">
    <name type="scientific">Penaeus vannamei</name>
    <name type="common">Whiteleg shrimp</name>
    <name type="synonym">Litopenaeus vannamei</name>
    <dbReference type="NCBI Taxonomy" id="6689"/>
    <lineage>
        <taxon>Eukaryota</taxon>
        <taxon>Metazoa</taxon>
        <taxon>Ecdysozoa</taxon>
        <taxon>Arthropoda</taxon>
        <taxon>Crustacea</taxon>
        <taxon>Multicrustacea</taxon>
        <taxon>Malacostraca</taxon>
        <taxon>Eumalacostraca</taxon>
        <taxon>Eucarida</taxon>
        <taxon>Decapoda</taxon>
        <taxon>Dendrobranchiata</taxon>
        <taxon>Penaeoidea</taxon>
        <taxon>Penaeidae</taxon>
        <taxon>Penaeus</taxon>
    </lineage>
</organism>
<sequence length="180" mass="19029">MSTNPSGPTGCWDAPPPPTINMTHVWDNTTARGSVITYVCLDGYFVNGNVSLTEQNITCLGQLGGWFPALLDCYYVEVCLEDPPAAPSPLIANFTSEDLRYVGGFLNFTCPEGMATVDGNTSQEVVCRATAEVATYAFVPAVVKPCNGKGGPRELRAWGELGSWPGGPGAWSGCVDCGLL</sequence>
<dbReference type="PROSITE" id="PS50923">
    <property type="entry name" value="SUSHI"/>
    <property type="match status" value="1"/>
</dbReference>
<dbReference type="OrthoDB" id="6381702at2759"/>
<comment type="caution">
    <text evidence="2">Lacks conserved residue(s) required for the propagation of feature annotation.</text>
</comment>
<name>A0A423SPC2_PENVA</name>
<evidence type="ECO:0000313" key="5">
    <source>
        <dbReference type="Proteomes" id="UP000283509"/>
    </source>
</evidence>
<dbReference type="Gene3D" id="2.10.70.10">
    <property type="entry name" value="Complement Module, domain 1"/>
    <property type="match status" value="1"/>
</dbReference>
<keyword evidence="5" id="KW-1185">Reference proteome</keyword>